<protein>
    <submittedName>
        <fullName evidence="2">Uncharacterized protein</fullName>
    </submittedName>
</protein>
<dbReference type="AlphaFoldDB" id="A0A4Y7PPX7"/>
<evidence type="ECO:0000313" key="2">
    <source>
        <dbReference type="EMBL" id="TDL17477.1"/>
    </source>
</evidence>
<dbReference type="VEuPathDB" id="FungiDB:BD410DRAFT_901454"/>
<sequence length="143" mass="15586">MGTCSKAALAWGFEIPSEKLHALLECFRKHAQAEDASNANSQETTDESGEDDSVKGGDQDNTTGEESVLGARTAKEREGGAKKRKVALNSEDAEDLYFSFLDETKTPLDLPSHTKDRLNVTDGEITPMVPVSRLLVQTFLPTE</sequence>
<evidence type="ECO:0000256" key="1">
    <source>
        <dbReference type="SAM" id="MobiDB-lite"/>
    </source>
</evidence>
<name>A0A4Y7PPX7_9AGAM</name>
<keyword evidence="3" id="KW-1185">Reference proteome</keyword>
<evidence type="ECO:0000313" key="3">
    <source>
        <dbReference type="Proteomes" id="UP000294933"/>
    </source>
</evidence>
<dbReference type="Proteomes" id="UP000294933">
    <property type="component" value="Unassembled WGS sequence"/>
</dbReference>
<feature type="region of interest" description="Disordered" evidence="1">
    <location>
        <begin position="32"/>
        <end position="86"/>
    </location>
</feature>
<reference evidence="2 3" key="1">
    <citation type="submission" date="2018-06" db="EMBL/GenBank/DDBJ databases">
        <title>A transcriptomic atlas of mushroom development highlights an independent origin of complex multicellularity.</title>
        <authorList>
            <consortium name="DOE Joint Genome Institute"/>
            <person name="Krizsan K."/>
            <person name="Almasi E."/>
            <person name="Merenyi Z."/>
            <person name="Sahu N."/>
            <person name="Viragh M."/>
            <person name="Koszo T."/>
            <person name="Mondo S."/>
            <person name="Kiss B."/>
            <person name="Balint B."/>
            <person name="Kues U."/>
            <person name="Barry K."/>
            <person name="Hegedus J.C."/>
            <person name="Henrissat B."/>
            <person name="Johnson J."/>
            <person name="Lipzen A."/>
            <person name="Ohm R."/>
            <person name="Nagy I."/>
            <person name="Pangilinan J."/>
            <person name="Yan J."/>
            <person name="Xiong Y."/>
            <person name="Grigoriev I.V."/>
            <person name="Hibbett D.S."/>
            <person name="Nagy L.G."/>
        </authorList>
    </citation>
    <scope>NUCLEOTIDE SEQUENCE [LARGE SCALE GENOMIC DNA]</scope>
    <source>
        <strain evidence="2 3">SZMC22713</strain>
    </source>
</reference>
<accession>A0A4Y7PPX7</accession>
<organism evidence="2 3">
    <name type="scientific">Rickenella mellea</name>
    <dbReference type="NCBI Taxonomy" id="50990"/>
    <lineage>
        <taxon>Eukaryota</taxon>
        <taxon>Fungi</taxon>
        <taxon>Dikarya</taxon>
        <taxon>Basidiomycota</taxon>
        <taxon>Agaricomycotina</taxon>
        <taxon>Agaricomycetes</taxon>
        <taxon>Hymenochaetales</taxon>
        <taxon>Rickenellaceae</taxon>
        <taxon>Rickenella</taxon>
    </lineage>
</organism>
<dbReference type="EMBL" id="ML170221">
    <property type="protein sequence ID" value="TDL17477.1"/>
    <property type="molecule type" value="Genomic_DNA"/>
</dbReference>
<proteinExistence type="predicted"/>
<gene>
    <name evidence="2" type="ORF">BD410DRAFT_901454</name>
</gene>